<feature type="region of interest" description="Disordered" evidence="1">
    <location>
        <begin position="1"/>
        <end position="435"/>
    </location>
</feature>
<proteinExistence type="predicted"/>
<dbReference type="OrthoDB" id="8964165at2759"/>
<reference evidence="2" key="1">
    <citation type="submission" date="2021-05" db="EMBL/GenBank/DDBJ databases">
        <authorList>
            <person name="Tigano A."/>
        </authorList>
    </citation>
    <scope>NUCLEOTIDE SEQUENCE</scope>
</reference>
<feature type="compositionally biased region" description="Pro residues" evidence="1">
    <location>
        <begin position="49"/>
        <end position="60"/>
    </location>
</feature>
<feature type="compositionally biased region" description="Polar residues" evidence="1">
    <location>
        <begin position="162"/>
        <end position="181"/>
    </location>
</feature>
<organism evidence="2 3">
    <name type="scientific">Menidia menidia</name>
    <name type="common">Atlantic silverside</name>
    <dbReference type="NCBI Taxonomy" id="238744"/>
    <lineage>
        <taxon>Eukaryota</taxon>
        <taxon>Metazoa</taxon>
        <taxon>Chordata</taxon>
        <taxon>Craniata</taxon>
        <taxon>Vertebrata</taxon>
        <taxon>Euteleostomi</taxon>
        <taxon>Actinopterygii</taxon>
        <taxon>Neopterygii</taxon>
        <taxon>Teleostei</taxon>
        <taxon>Neoteleostei</taxon>
        <taxon>Acanthomorphata</taxon>
        <taxon>Ovalentaria</taxon>
        <taxon>Atherinomorphae</taxon>
        <taxon>Atheriniformes</taxon>
        <taxon>Atherinopsidae</taxon>
        <taxon>Menidiinae</taxon>
        <taxon>Menidia</taxon>
    </lineage>
</organism>
<dbReference type="EMBL" id="CAJRST010000002">
    <property type="protein sequence ID" value="CAG5861106.1"/>
    <property type="molecule type" value="Genomic_DNA"/>
</dbReference>
<feature type="compositionally biased region" description="Low complexity" evidence="1">
    <location>
        <begin position="128"/>
        <end position="145"/>
    </location>
</feature>
<feature type="compositionally biased region" description="Polar residues" evidence="1">
    <location>
        <begin position="219"/>
        <end position="228"/>
    </location>
</feature>
<evidence type="ECO:0000313" key="3">
    <source>
        <dbReference type="Proteomes" id="UP000677803"/>
    </source>
</evidence>
<dbReference type="InterPro" id="IPR008160">
    <property type="entry name" value="Collagen"/>
</dbReference>
<feature type="compositionally biased region" description="Basic and acidic residues" evidence="1">
    <location>
        <begin position="330"/>
        <end position="347"/>
    </location>
</feature>
<protein>
    <submittedName>
        <fullName evidence="2">(Atlantic silverside) hypothetical protein</fullName>
    </submittedName>
</protein>
<comment type="caution">
    <text evidence="2">The sequence shown here is derived from an EMBL/GenBank/DDBJ whole genome shotgun (WGS) entry which is preliminary data.</text>
</comment>
<dbReference type="Proteomes" id="UP000677803">
    <property type="component" value="Unassembled WGS sequence"/>
</dbReference>
<dbReference type="Pfam" id="PF01391">
    <property type="entry name" value="Collagen"/>
    <property type="match status" value="1"/>
</dbReference>
<feature type="region of interest" description="Disordered" evidence="1">
    <location>
        <begin position="465"/>
        <end position="501"/>
    </location>
</feature>
<sequence length="737" mass="78102">MDLRLVKHSLQAGSLSGISVQPGERGSSRPDDSLQSSAQEADHTAVTPTPDPGSSPPPLMLQPAPRTHGPAPAGPKTQDGITTKPTASPKEEDTPNAVTEELYQPRPEPGPQEERLNSNVDILGKAGDPSSSKESVEVKSPSPSSEDVDSSKKNLVPAKDSVGTTISSPGIQSEKNTTEAFSNGPPLISGSTSDPGLVASGGHPSFEGAGGTVGERQEPLSSEITSPFSADGGPSPGVPGAPPEKGASEESAPNRTQSSSTSHSRGTPQTHGSNVSAAHIKGKDEIEGNLKAALPSPSKKQLPPEENQSGATTDESEDEDEADLGPVDEAYEHKDVAEGSYDSDHSSSDLAPQFSGAGVTAHSGTEPTPPDKTANQTLAHTAGPDKEQSRPGTRGQRGLQGSPGPTGPPGPKGDKGYQGVMGRTGQTGYRGPVGPPGMPAIVVFKTSDEEWEAFKKKKIYKKLVSSWPKRKGPPGPPGPPGEDGPIGPPGITGRQGSKGPEGKTVGISILLLSEAVLVHKVYQVLREGLEGTDRQDRMVTQDHQAYLEIRVSKATEERWAAKGSWVSGVIRGRLEYRDVEDKKEIRVTRGKLATEDQLDHRESLVQMEQLGLLVSGVPRVLMGIQESLDPQVIPELKPGEAGGEIQGSRETWGLRGLQENEDLKAVGAPQGCRDLRVQQGRRGLLDLLGLMASWESRGNREKMDLRVVKARWDFRGCLVLLEKSENQERRDFVENQV</sequence>
<evidence type="ECO:0000313" key="2">
    <source>
        <dbReference type="EMBL" id="CAG5861106.1"/>
    </source>
</evidence>
<accession>A0A8S4AC62</accession>
<feature type="compositionally biased region" description="Pro residues" evidence="1">
    <location>
        <begin position="473"/>
        <end position="488"/>
    </location>
</feature>
<dbReference type="AlphaFoldDB" id="A0A8S4AC62"/>
<evidence type="ECO:0000256" key="1">
    <source>
        <dbReference type="SAM" id="MobiDB-lite"/>
    </source>
</evidence>
<feature type="compositionally biased region" description="Acidic residues" evidence="1">
    <location>
        <begin position="314"/>
        <end position="323"/>
    </location>
</feature>
<dbReference type="PANTHER" id="PTHR37456:SF4">
    <property type="entry name" value="COLLAGEN ALPHA-1(XXIII) CHAIN"/>
    <property type="match status" value="1"/>
</dbReference>
<dbReference type="PANTHER" id="PTHR37456">
    <property type="entry name" value="SI:CH211-266K2.1"/>
    <property type="match status" value="1"/>
</dbReference>
<name>A0A8S4AC62_9TELE</name>
<dbReference type="InterPro" id="IPR050938">
    <property type="entry name" value="Collagen_Structural_Proteins"/>
</dbReference>
<keyword evidence="3" id="KW-1185">Reference proteome</keyword>
<gene>
    <name evidence="2" type="ORF">MMEN_LOCUS940</name>
</gene>
<feature type="compositionally biased region" description="Polar residues" evidence="1">
    <location>
        <begin position="251"/>
        <end position="276"/>
    </location>
</feature>